<gene>
    <name evidence="3" type="ORF">CVT25_009412</name>
</gene>
<dbReference type="AlphaFoldDB" id="A0A409XVD4"/>
<evidence type="ECO:0000313" key="3">
    <source>
        <dbReference type="EMBL" id="PPQ94666.1"/>
    </source>
</evidence>
<reference evidence="3 4" key="1">
    <citation type="journal article" date="2018" name="Evol. Lett.">
        <title>Horizontal gene cluster transfer increased hallucinogenic mushroom diversity.</title>
        <authorList>
            <person name="Reynolds H.T."/>
            <person name="Vijayakumar V."/>
            <person name="Gluck-Thaler E."/>
            <person name="Korotkin H.B."/>
            <person name="Matheny P.B."/>
            <person name="Slot J.C."/>
        </authorList>
    </citation>
    <scope>NUCLEOTIDE SEQUENCE [LARGE SCALE GENOMIC DNA]</scope>
    <source>
        <strain evidence="3 4">2631</strain>
    </source>
</reference>
<dbReference type="STRING" id="93625.A0A409XVD4"/>
<dbReference type="InterPro" id="IPR025476">
    <property type="entry name" value="Helitron_helicase-like"/>
</dbReference>
<organism evidence="3 4">
    <name type="scientific">Psilocybe cyanescens</name>
    <dbReference type="NCBI Taxonomy" id="93625"/>
    <lineage>
        <taxon>Eukaryota</taxon>
        <taxon>Fungi</taxon>
        <taxon>Dikarya</taxon>
        <taxon>Basidiomycota</taxon>
        <taxon>Agaricomycotina</taxon>
        <taxon>Agaricomycetes</taxon>
        <taxon>Agaricomycetidae</taxon>
        <taxon>Agaricales</taxon>
        <taxon>Agaricineae</taxon>
        <taxon>Strophariaceae</taxon>
        <taxon>Psilocybe</taxon>
    </lineage>
</organism>
<sequence length="127" mass="15153">MFFFFQLGSWHPNIPFNEAAEIDDDPPAAELAPNEDQDEDAIEAPQPKKRKYISQTEYFRYRLHPREPTNESQHLFLAQKLLQEFIVDCWAALEQNRLGWVRQNQQKSEMIHVKVLWMLLQLILMLK</sequence>
<accession>A0A409XVD4</accession>
<dbReference type="Pfam" id="PF14214">
    <property type="entry name" value="Helitron_like_N"/>
    <property type="match status" value="1"/>
</dbReference>
<dbReference type="InParanoid" id="A0A409XVD4"/>
<feature type="domain" description="Helitron helicase-like" evidence="2">
    <location>
        <begin position="58"/>
        <end position="110"/>
    </location>
</feature>
<protein>
    <recommendedName>
        <fullName evidence="2">Helitron helicase-like domain-containing protein</fullName>
    </recommendedName>
</protein>
<feature type="region of interest" description="Disordered" evidence="1">
    <location>
        <begin position="16"/>
        <end position="47"/>
    </location>
</feature>
<keyword evidence="4" id="KW-1185">Reference proteome</keyword>
<name>A0A409XVD4_PSICY</name>
<dbReference type="EMBL" id="NHYD01000277">
    <property type="protein sequence ID" value="PPQ94666.1"/>
    <property type="molecule type" value="Genomic_DNA"/>
</dbReference>
<feature type="compositionally biased region" description="Acidic residues" evidence="1">
    <location>
        <begin position="20"/>
        <end position="42"/>
    </location>
</feature>
<feature type="non-terminal residue" evidence="3">
    <location>
        <position position="127"/>
    </location>
</feature>
<dbReference type="Proteomes" id="UP000283269">
    <property type="component" value="Unassembled WGS sequence"/>
</dbReference>
<evidence type="ECO:0000259" key="2">
    <source>
        <dbReference type="Pfam" id="PF14214"/>
    </source>
</evidence>
<comment type="caution">
    <text evidence="3">The sequence shown here is derived from an EMBL/GenBank/DDBJ whole genome shotgun (WGS) entry which is preliminary data.</text>
</comment>
<evidence type="ECO:0000256" key="1">
    <source>
        <dbReference type="SAM" id="MobiDB-lite"/>
    </source>
</evidence>
<evidence type="ECO:0000313" key="4">
    <source>
        <dbReference type="Proteomes" id="UP000283269"/>
    </source>
</evidence>
<proteinExistence type="predicted"/>
<dbReference type="OrthoDB" id="2272314at2759"/>